<keyword evidence="1" id="KW-0732">Signal</keyword>
<evidence type="ECO:0000313" key="4">
    <source>
        <dbReference type="Proteomes" id="UP000013827"/>
    </source>
</evidence>
<dbReference type="HOGENOM" id="CLU_1477714_0_0_1"/>
<reference evidence="3" key="2">
    <citation type="submission" date="2024-10" db="UniProtKB">
        <authorList>
            <consortium name="EnsemblProtists"/>
        </authorList>
    </citation>
    <scope>IDENTIFICATION</scope>
</reference>
<feature type="chain" id="PRO_5044291300" description="DUF1279 domain-containing protein" evidence="1">
    <location>
        <begin position="18"/>
        <end position="187"/>
    </location>
</feature>
<accession>A0A0D3J2Q4</accession>
<dbReference type="Pfam" id="PF06916">
    <property type="entry name" value="FAM210A-B_dom"/>
    <property type="match status" value="1"/>
</dbReference>
<dbReference type="Proteomes" id="UP000013827">
    <property type="component" value="Unassembled WGS sequence"/>
</dbReference>
<proteinExistence type="predicted"/>
<dbReference type="InterPro" id="IPR045866">
    <property type="entry name" value="FAM210A/B-like"/>
</dbReference>
<dbReference type="GO" id="GO:0005739">
    <property type="term" value="C:mitochondrion"/>
    <property type="evidence" value="ECO:0007669"/>
    <property type="project" value="TreeGrafter"/>
</dbReference>
<dbReference type="PANTHER" id="PTHR21377:SF0">
    <property type="entry name" value="PROTEIN FAM210B, MITOCHONDRIAL"/>
    <property type="match status" value="1"/>
</dbReference>
<reference evidence="4" key="1">
    <citation type="journal article" date="2013" name="Nature">
        <title>Pan genome of the phytoplankton Emiliania underpins its global distribution.</title>
        <authorList>
            <person name="Read B.A."/>
            <person name="Kegel J."/>
            <person name="Klute M.J."/>
            <person name="Kuo A."/>
            <person name="Lefebvre S.C."/>
            <person name="Maumus F."/>
            <person name="Mayer C."/>
            <person name="Miller J."/>
            <person name="Monier A."/>
            <person name="Salamov A."/>
            <person name="Young J."/>
            <person name="Aguilar M."/>
            <person name="Claverie J.M."/>
            <person name="Frickenhaus S."/>
            <person name="Gonzalez K."/>
            <person name="Herman E.K."/>
            <person name="Lin Y.C."/>
            <person name="Napier J."/>
            <person name="Ogata H."/>
            <person name="Sarno A.F."/>
            <person name="Shmutz J."/>
            <person name="Schroeder D."/>
            <person name="de Vargas C."/>
            <person name="Verret F."/>
            <person name="von Dassow P."/>
            <person name="Valentin K."/>
            <person name="Van de Peer Y."/>
            <person name="Wheeler G."/>
            <person name="Dacks J.B."/>
            <person name="Delwiche C.F."/>
            <person name="Dyhrman S.T."/>
            <person name="Glockner G."/>
            <person name="John U."/>
            <person name="Richards T."/>
            <person name="Worden A.Z."/>
            <person name="Zhang X."/>
            <person name="Grigoriev I.V."/>
            <person name="Allen A.E."/>
            <person name="Bidle K."/>
            <person name="Borodovsky M."/>
            <person name="Bowler C."/>
            <person name="Brownlee C."/>
            <person name="Cock J.M."/>
            <person name="Elias M."/>
            <person name="Gladyshev V.N."/>
            <person name="Groth M."/>
            <person name="Guda C."/>
            <person name="Hadaegh A."/>
            <person name="Iglesias-Rodriguez M.D."/>
            <person name="Jenkins J."/>
            <person name="Jones B.M."/>
            <person name="Lawson T."/>
            <person name="Leese F."/>
            <person name="Lindquist E."/>
            <person name="Lobanov A."/>
            <person name="Lomsadze A."/>
            <person name="Malik S.B."/>
            <person name="Marsh M.E."/>
            <person name="Mackinder L."/>
            <person name="Mock T."/>
            <person name="Mueller-Roeber B."/>
            <person name="Pagarete A."/>
            <person name="Parker M."/>
            <person name="Probert I."/>
            <person name="Quesneville H."/>
            <person name="Raines C."/>
            <person name="Rensing S.A."/>
            <person name="Riano-Pachon D.M."/>
            <person name="Richier S."/>
            <person name="Rokitta S."/>
            <person name="Shiraiwa Y."/>
            <person name="Soanes D.M."/>
            <person name="van der Giezen M."/>
            <person name="Wahlund T.M."/>
            <person name="Williams B."/>
            <person name="Wilson W."/>
            <person name="Wolfe G."/>
            <person name="Wurch L.L."/>
        </authorList>
    </citation>
    <scope>NUCLEOTIDE SEQUENCE</scope>
</reference>
<dbReference type="AlphaFoldDB" id="A0A0D3J2Q4"/>
<dbReference type="KEGG" id="ehx:EMIHUDRAFT_209766"/>
<evidence type="ECO:0000256" key="1">
    <source>
        <dbReference type="SAM" id="SignalP"/>
    </source>
</evidence>
<dbReference type="GeneID" id="17263997"/>
<evidence type="ECO:0000259" key="2">
    <source>
        <dbReference type="Pfam" id="PF06916"/>
    </source>
</evidence>
<organism evidence="3 4">
    <name type="scientific">Emiliania huxleyi (strain CCMP1516)</name>
    <dbReference type="NCBI Taxonomy" id="280463"/>
    <lineage>
        <taxon>Eukaryota</taxon>
        <taxon>Haptista</taxon>
        <taxon>Haptophyta</taxon>
        <taxon>Prymnesiophyceae</taxon>
        <taxon>Isochrysidales</taxon>
        <taxon>Noelaerhabdaceae</taxon>
        <taxon>Emiliania</taxon>
    </lineage>
</organism>
<name>A0A0D3J2Q4_EMIH1</name>
<evidence type="ECO:0000313" key="3">
    <source>
        <dbReference type="EnsemblProtists" id="EOD17789"/>
    </source>
</evidence>
<feature type="signal peptide" evidence="1">
    <location>
        <begin position="1"/>
        <end position="17"/>
    </location>
</feature>
<dbReference type="PANTHER" id="PTHR21377">
    <property type="entry name" value="PROTEIN FAM210B, MITOCHONDRIAL"/>
    <property type="match status" value="1"/>
</dbReference>
<dbReference type="InterPro" id="IPR009688">
    <property type="entry name" value="FAM210A/B-like_dom"/>
</dbReference>
<dbReference type="PaxDb" id="2903-EOD17789"/>
<sequence length="187" mass="19357">MRLASLLLLTLPPAAQAFRAAPTPASALASDFRGPLPASQQRAASNEAAGLIPPSAQHRSMPGAQMSAPGADHMGVGELLREYGLVAILFHFSVWITSLAAVYAGVSLAGPEVLSGLPDWIPGEAQSGGQLAVALGVVEVVGPARLALTVAATPAISRQARRIPLARLALLKAERVGRRVLERMSYG</sequence>
<protein>
    <recommendedName>
        <fullName evidence="2">DUF1279 domain-containing protein</fullName>
    </recommendedName>
</protein>
<keyword evidence="4" id="KW-1185">Reference proteome</keyword>
<feature type="domain" description="DUF1279" evidence="2">
    <location>
        <begin position="78"/>
        <end position="154"/>
    </location>
</feature>
<dbReference type="EnsemblProtists" id="EOD17789">
    <property type="protein sequence ID" value="EOD17789"/>
    <property type="gene ID" value="EMIHUDRAFT_209766"/>
</dbReference>
<dbReference type="RefSeq" id="XP_005770218.1">
    <property type="nucleotide sequence ID" value="XM_005770161.1"/>
</dbReference>